<accession>A0A2U1KPY8</accession>
<protein>
    <submittedName>
        <fullName evidence="1">Uncharacterized protein</fullName>
    </submittedName>
</protein>
<dbReference type="AlphaFoldDB" id="A0A2U1KPY8"/>
<comment type="caution">
    <text evidence="1">The sequence shown here is derived from an EMBL/GenBank/DDBJ whole genome shotgun (WGS) entry which is preliminary data.</text>
</comment>
<name>A0A2U1KPY8_ARTAN</name>
<organism evidence="1 2">
    <name type="scientific">Artemisia annua</name>
    <name type="common">Sweet wormwood</name>
    <dbReference type="NCBI Taxonomy" id="35608"/>
    <lineage>
        <taxon>Eukaryota</taxon>
        <taxon>Viridiplantae</taxon>
        <taxon>Streptophyta</taxon>
        <taxon>Embryophyta</taxon>
        <taxon>Tracheophyta</taxon>
        <taxon>Spermatophyta</taxon>
        <taxon>Magnoliopsida</taxon>
        <taxon>eudicotyledons</taxon>
        <taxon>Gunneridae</taxon>
        <taxon>Pentapetalae</taxon>
        <taxon>asterids</taxon>
        <taxon>campanulids</taxon>
        <taxon>Asterales</taxon>
        <taxon>Asteraceae</taxon>
        <taxon>Asteroideae</taxon>
        <taxon>Anthemideae</taxon>
        <taxon>Artemisiinae</taxon>
        <taxon>Artemisia</taxon>
    </lineage>
</organism>
<reference evidence="1 2" key="1">
    <citation type="journal article" date="2018" name="Mol. Plant">
        <title>The genome of Artemisia annua provides insight into the evolution of Asteraceae family and artemisinin biosynthesis.</title>
        <authorList>
            <person name="Shen Q."/>
            <person name="Zhang L."/>
            <person name="Liao Z."/>
            <person name="Wang S."/>
            <person name="Yan T."/>
            <person name="Shi P."/>
            <person name="Liu M."/>
            <person name="Fu X."/>
            <person name="Pan Q."/>
            <person name="Wang Y."/>
            <person name="Lv Z."/>
            <person name="Lu X."/>
            <person name="Zhang F."/>
            <person name="Jiang W."/>
            <person name="Ma Y."/>
            <person name="Chen M."/>
            <person name="Hao X."/>
            <person name="Li L."/>
            <person name="Tang Y."/>
            <person name="Lv G."/>
            <person name="Zhou Y."/>
            <person name="Sun X."/>
            <person name="Brodelius P.E."/>
            <person name="Rose J.K.C."/>
            <person name="Tang K."/>
        </authorList>
    </citation>
    <scope>NUCLEOTIDE SEQUENCE [LARGE SCALE GENOMIC DNA]</scope>
    <source>
        <strain evidence="2">cv. Huhao1</strain>
        <tissue evidence="1">Leaf</tissue>
    </source>
</reference>
<dbReference type="OrthoDB" id="1536899at2759"/>
<evidence type="ECO:0000313" key="2">
    <source>
        <dbReference type="Proteomes" id="UP000245207"/>
    </source>
</evidence>
<dbReference type="EMBL" id="PKPP01015246">
    <property type="protein sequence ID" value="PWA38812.1"/>
    <property type="molecule type" value="Genomic_DNA"/>
</dbReference>
<gene>
    <name evidence="1" type="ORF">CTI12_AA577920</name>
</gene>
<keyword evidence="2" id="KW-1185">Reference proteome</keyword>
<dbReference type="Proteomes" id="UP000245207">
    <property type="component" value="Unassembled WGS sequence"/>
</dbReference>
<proteinExistence type="predicted"/>
<sequence>MSTTKVTGIAMMLRRHTLLNATRPPLCGVGSLGDCFASIPKDGSDAVRGMEEKAKQTTDDVLGVAKDAAKKLKDQAMESGSSSKKPSL</sequence>
<evidence type="ECO:0000313" key="1">
    <source>
        <dbReference type="EMBL" id="PWA38812.1"/>
    </source>
</evidence>